<dbReference type="Proteomes" id="UP000027135">
    <property type="component" value="Unassembled WGS sequence"/>
</dbReference>
<keyword evidence="2" id="KW-1185">Reference proteome</keyword>
<evidence type="ECO:0000313" key="1">
    <source>
        <dbReference type="EMBL" id="KDR13801.1"/>
    </source>
</evidence>
<protein>
    <submittedName>
        <fullName evidence="1">Uncharacterized protein</fullName>
    </submittedName>
</protein>
<gene>
    <name evidence="1" type="ORF">L798_12099</name>
</gene>
<dbReference type="AlphaFoldDB" id="A0A067QUY0"/>
<dbReference type="EMBL" id="KK852921">
    <property type="protein sequence ID" value="KDR13801.1"/>
    <property type="molecule type" value="Genomic_DNA"/>
</dbReference>
<reference evidence="1 2" key="1">
    <citation type="journal article" date="2014" name="Nat. Commun.">
        <title>Molecular traces of alternative social organization in a termite genome.</title>
        <authorList>
            <person name="Terrapon N."/>
            <person name="Li C."/>
            <person name="Robertson H.M."/>
            <person name="Ji L."/>
            <person name="Meng X."/>
            <person name="Booth W."/>
            <person name="Chen Z."/>
            <person name="Childers C.P."/>
            <person name="Glastad K.M."/>
            <person name="Gokhale K."/>
            <person name="Gowin J."/>
            <person name="Gronenberg W."/>
            <person name="Hermansen R.A."/>
            <person name="Hu H."/>
            <person name="Hunt B.G."/>
            <person name="Huylmans A.K."/>
            <person name="Khalil S.M."/>
            <person name="Mitchell R.D."/>
            <person name="Munoz-Torres M.C."/>
            <person name="Mustard J.A."/>
            <person name="Pan H."/>
            <person name="Reese J.T."/>
            <person name="Scharf M.E."/>
            <person name="Sun F."/>
            <person name="Vogel H."/>
            <person name="Xiao J."/>
            <person name="Yang W."/>
            <person name="Yang Z."/>
            <person name="Yang Z."/>
            <person name="Zhou J."/>
            <person name="Zhu J."/>
            <person name="Brent C.S."/>
            <person name="Elsik C.G."/>
            <person name="Goodisman M.A."/>
            <person name="Liberles D.A."/>
            <person name="Roe R.M."/>
            <person name="Vargo E.L."/>
            <person name="Vilcinskas A."/>
            <person name="Wang J."/>
            <person name="Bornberg-Bauer E."/>
            <person name="Korb J."/>
            <person name="Zhang G."/>
            <person name="Liebig J."/>
        </authorList>
    </citation>
    <scope>NUCLEOTIDE SEQUENCE [LARGE SCALE GENOMIC DNA]</scope>
    <source>
        <tissue evidence="1">Whole organism</tissue>
    </source>
</reference>
<dbReference type="InParanoid" id="A0A067QUY0"/>
<organism evidence="1 2">
    <name type="scientific">Zootermopsis nevadensis</name>
    <name type="common">Dampwood termite</name>
    <dbReference type="NCBI Taxonomy" id="136037"/>
    <lineage>
        <taxon>Eukaryota</taxon>
        <taxon>Metazoa</taxon>
        <taxon>Ecdysozoa</taxon>
        <taxon>Arthropoda</taxon>
        <taxon>Hexapoda</taxon>
        <taxon>Insecta</taxon>
        <taxon>Pterygota</taxon>
        <taxon>Neoptera</taxon>
        <taxon>Polyneoptera</taxon>
        <taxon>Dictyoptera</taxon>
        <taxon>Blattodea</taxon>
        <taxon>Blattoidea</taxon>
        <taxon>Termitoidae</taxon>
        <taxon>Termopsidae</taxon>
        <taxon>Zootermopsis</taxon>
    </lineage>
</organism>
<name>A0A067QUY0_ZOONE</name>
<accession>A0A067QUY0</accession>
<evidence type="ECO:0000313" key="2">
    <source>
        <dbReference type="Proteomes" id="UP000027135"/>
    </source>
</evidence>
<proteinExistence type="predicted"/>
<sequence>MLAAHGPCPSVYSGTLDRVHMVPHGEQQRVFLAQTGSCNHAIQETRCVQAVRVEQHAVQLHIFLRAVHQHLYETLRKSRGSSFSCAVPRRPYTITSSVIMHHELFFSSLELFLK</sequence>